<evidence type="ECO:0000313" key="1">
    <source>
        <dbReference type="EMBL" id="RVQ68776.1"/>
    </source>
</evidence>
<comment type="caution">
    <text evidence="1">The sequence shown here is derived from an EMBL/GenBank/DDBJ whole genome shotgun (WGS) entry which is preliminary data.</text>
</comment>
<keyword evidence="2" id="KW-1185">Reference proteome</keyword>
<dbReference type="EMBL" id="RXOL01000001">
    <property type="protein sequence ID" value="RVQ68776.1"/>
    <property type="molecule type" value="Genomic_DNA"/>
</dbReference>
<name>A0A437GZI8_9SPHN</name>
<evidence type="ECO:0000313" key="2">
    <source>
        <dbReference type="Proteomes" id="UP000283003"/>
    </source>
</evidence>
<organism evidence="1 2">
    <name type="scientific">Croceicoccus ponticola</name>
    <dbReference type="NCBI Taxonomy" id="2217664"/>
    <lineage>
        <taxon>Bacteria</taxon>
        <taxon>Pseudomonadati</taxon>
        <taxon>Pseudomonadota</taxon>
        <taxon>Alphaproteobacteria</taxon>
        <taxon>Sphingomonadales</taxon>
        <taxon>Erythrobacteraceae</taxon>
        <taxon>Croceicoccus</taxon>
    </lineage>
</organism>
<reference evidence="1 2" key="1">
    <citation type="submission" date="2018-12" db="EMBL/GenBank/DDBJ databases">
        <title>Croceicoccus ponticola sp. nov., a lipolytic bacterium isolated from seawater.</title>
        <authorList>
            <person name="Yoon J.-H."/>
        </authorList>
    </citation>
    <scope>NUCLEOTIDE SEQUENCE [LARGE SCALE GENOMIC DNA]</scope>
    <source>
        <strain evidence="1 2">GM-16</strain>
    </source>
</reference>
<sequence>MSNLAASHGLAAARDLVAEMFNSLRRTDLGALVAAGEGDDFPEVVIARTLLQEQADQTARQIDALRQYVDPAFWDEESPGGALAAHDRGEMARNVLLGRPAFFHRD</sequence>
<proteinExistence type="predicted"/>
<protein>
    <submittedName>
        <fullName evidence="1">Uncharacterized protein</fullName>
    </submittedName>
</protein>
<gene>
    <name evidence="1" type="ORF">EKN06_00640</name>
</gene>
<dbReference type="Proteomes" id="UP000283003">
    <property type="component" value="Unassembled WGS sequence"/>
</dbReference>
<accession>A0A437GZI8</accession>
<dbReference type="OrthoDB" id="7433301at2"/>
<dbReference type="AlphaFoldDB" id="A0A437GZI8"/>